<accession>A0ACB7P1E1</accession>
<evidence type="ECO:0000313" key="2">
    <source>
        <dbReference type="Proteomes" id="UP000724584"/>
    </source>
</evidence>
<dbReference type="Proteomes" id="UP000724584">
    <property type="component" value="Unassembled WGS sequence"/>
</dbReference>
<evidence type="ECO:0000313" key="1">
    <source>
        <dbReference type="EMBL" id="KAH6627826.1"/>
    </source>
</evidence>
<proteinExistence type="predicted"/>
<protein>
    <submittedName>
        <fullName evidence="1">Uncharacterized protein</fullName>
    </submittedName>
</protein>
<gene>
    <name evidence="1" type="ORF">F5144DRAFT_577005</name>
</gene>
<dbReference type="EMBL" id="JAGIZQ010000005">
    <property type="protein sequence ID" value="KAH6627826.1"/>
    <property type="molecule type" value="Genomic_DNA"/>
</dbReference>
<keyword evidence="2" id="KW-1185">Reference proteome</keyword>
<comment type="caution">
    <text evidence="1">The sequence shown here is derived from an EMBL/GenBank/DDBJ whole genome shotgun (WGS) entry which is preliminary data.</text>
</comment>
<sequence>MQQSAWAHGPSDLPEAVDRDDMLPEVVHPEHYPHSAYEQDKHLAPGYSPYSYQGPVVPALVNGGSPPRRGWTRRTWIILAVIIGLVVVGVGLGVGLGIGLRSSSEDPAPSASPSETPDGNGSNGGSSAADSAAAGNLFEGSSLAATNYTDTNGFIHLYVFFQAANKELLTSQWDSQNKTWSTMSISKILSSTGLTLNLIPASPIAAYTYTNPTFQTRVYFLTTGNSIREIISSEDPTLATNWRQGQLGSNKLITAAEGSKLAALRPHCGTSRNCQVNYPWMAIAYQGEGGVIAVSRADDWESMDRPFGPAEPGAVIGLSSVMRRNNITDVEWSLFYDEDGDLQEFNSEKLLGSWTRGPSTGFAPSPSGPNIASFSYELVNMMIISVDPDGDLEVRTWDTKAWSGLDPPNLLAAEGAPDEPKFEAVAGTSQRRVFGVVNGTVHQWEFFALSPRQWGYLGTVPTEMKP</sequence>
<organism evidence="1 2">
    <name type="scientific">Chaetomium tenue</name>
    <dbReference type="NCBI Taxonomy" id="1854479"/>
    <lineage>
        <taxon>Eukaryota</taxon>
        <taxon>Fungi</taxon>
        <taxon>Dikarya</taxon>
        <taxon>Ascomycota</taxon>
        <taxon>Pezizomycotina</taxon>
        <taxon>Sordariomycetes</taxon>
        <taxon>Sordariomycetidae</taxon>
        <taxon>Sordariales</taxon>
        <taxon>Chaetomiaceae</taxon>
        <taxon>Chaetomium</taxon>
    </lineage>
</organism>
<name>A0ACB7P1E1_9PEZI</name>
<reference evidence="1 2" key="1">
    <citation type="journal article" date="2021" name="Nat. Commun.">
        <title>Genetic determinants of endophytism in the Arabidopsis root mycobiome.</title>
        <authorList>
            <person name="Mesny F."/>
            <person name="Miyauchi S."/>
            <person name="Thiergart T."/>
            <person name="Pickel B."/>
            <person name="Atanasova L."/>
            <person name="Karlsson M."/>
            <person name="Huettel B."/>
            <person name="Barry K.W."/>
            <person name="Haridas S."/>
            <person name="Chen C."/>
            <person name="Bauer D."/>
            <person name="Andreopoulos W."/>
            <person name="Pangilinan J."/>
            <person name="LaButti K."/>
            <person name="Riley R."/>
            <person name="Lipzen A."/>
            <person name="Clum A."/>
            <person name="Drula E."/>
            <person name="Henrissat B."/>
            <person name="Kohler A."/>
            <person name="Grigoriev I.V."/>
            <person name="Martin F.M."/>
            <person name="Hacquard S."/>
        </authorList>
    </citation>
    <scope>NUCLEOTIDE SEQUENCE [LARGE SCALE GENOMIC DNA]</scope>
    <source>
        <strain evidence="1 2">MPI-SDFR-AT-0079</strain>
    </source>
</reference>